<feature type="region of interest" description="Disordered" evidence="7">
    <location>
        <begin position="220"/>
        <end position="239"/>
    </location>
</feature>
<dbReference type="GO" id="GO:0000974">
    <property type="term" value="C:Prp19 complex"/>
    <property type="evidence" value="ECO:0007669"/>
    <property type="project" value="UniProtKB-ARBA"/>
</dbReference>
<dbReference type="InterPro" id="IPR029012">
    <property type="entry name" value="Helix_hairpin_bin_sf"/>
</dbReference>
<name>A0AAF0J833_9BASI</name>
<evidence type="ECO:0000256" key="4">
    <source>
        <dbReference type="ARBA" id="ARBA00022728"/>
    </source>
</evidence>
<feature type="compositionally biased region" description="Low complexity" evidence="7">
    <location>
        <begin position="224"/>
        <end position="239"/>
    </location>
</feature>
<keyword evidence="3" id="KW-0507">mRNA processing</keyword>
<dbReference type="AlphaFoldDB" id="A0AAF0J833"/>
<evidence type="ECO:0000256" key="3">
    <source>
        <dbReference type="ARBA" id="ARBA00022664"/>
    </source>
</evidence>
<evidence type="ECO:0000313" key="8">
    <source>
        <dbReference type="EMBL" id="WFD36675.1"/>
    </source>
</evidence>
<comment type="subcellular location">
    <subcellularLocation>
        <location evidence="1">Nucleus</location>
    </subcellularLocation>
</comment>
<dbReference type="SUPFAM" id="SSF140102">
    <property type="entry name" value="ISY1 domain-like"/>
    <property type="match status" value="1"/>
</dbReference>
<evidence type="ECO:0000256" key="2">
    <source>
        <dbReference type="ARBA" id="ARBA00007002"/>
    </source>
</evidence>
<protein>
    <submittedName>
        <fullName evidence="8">NineTeen Complex (NTC) component</fullName>
    </submittedName>
</protein>
<keyword evidence="9" id="KW-1185">Reference proteome</keyword>
<keyword evidence="5" id="KW-0508">mRNA splicing</keyword>
<dbReference type="PANTHER" id="PTHR13021">
    <property type="entry name" value="PRE-MRNA-SPLICING FACTOR ISY1"/>
    <property type="match status" value="1"/>
</dbReference>
<proteinExistence type="inferred from homology"/>
<dbReference type="Pfam" id="PF06246">
    <property type="entry name" value="Isy1"/>
    <property type="match status" value="1"/>
</dbReference>
<sequence length="287" mass="32662">MAIDQEKAKAVLQRFRDAQAAEFGMSGERKDRRRPRIVASVTTLTQAEVWRNDVIDELDRKITRIQNYGLPDYEIRDLNDEINQLFHEKDVWERHIVTLGGADYRTGTVRLVDDAGHEIPGVRDYKYFGRAKDLPGVKELFERTQEQEEQLGSFRENKYKRFQNQSGAYFGDQDEDEDALLEQEFDAEARGWTAGWQRINEALGASEADVPELPRSRPQKIGEAAQAMADAAATSKQAQSNPVIAAPLLSALDPDELVMPHVPSRQESEEFILNAKKAALRKEYLRA</sequence>
<evidence type="ECO:0000256" key="7">
    <source>
        <dbReference type="SAM" id="MobiDB-lite"/>
    </source>
</evidence>
<dbReference type="InterPro" id="IPR009360">
    <property type="entry name" value="Isy1"/>
</dbReference>
<dbReference type="Gene3D" id="1.10.287.660">
    <property type="entry name" value="Helix hairpin bin"/>
    <property type="match status" value="1"/>
</dbReference>
<dbReference type="InterPro" id="IPR037200">
    <property type="entry name" value="Isy1_sf"/>
</dbReference>
<keyword evidence="4" id="KW-0747">Spliceosome</keyword>
<evidence type="ECO:0000256" key="5">
    <source>
        <dbReference type="ARBA" id="ARBA00023187"/>
    </source>
</evidence>
<keyword evidence="6" id="KW-0539">Nucleus</keyword>
<evidence type="ECO:0000256" key="1">
    <source>
        <dbReference type="ARBA" id="ARBA00004123"/>
    </source>
</evidence>
<dbReference type="Proteomes" id="UP001219933">
    <property type="component" value="Chromosome 5"/>
</dbReference>
<gene>
    <name evidence="8" type="primary">ISY1</name>
    <name evidence="8" type="ORF">MCUN1_003562</name>
</gene>
<reference evidence="8" key="1">
    <citation type="submission" date="2023-03" db="EMBL/GenBank/DDBJ databases">
        <title>Mating type loci evolution in Malassezia.</title>
        <authorList>
            <person name="Coelho M.A."/>
        </authorList>
    </citation>
    <scope>NUCLEOTIDE SEQUENCE</scope>
    <source>
        <strain evidence="8">CBS 11721</strain>
    </source>
</reference>
<evidence type="ECO:0000313" key="9">
    <source>
        <dbReference type="Proteomes" id="UP001219933"/>
    </source>
</evidence>
<dbReference type="GO" id="GO:0071014">
    <property type="term" value="C:post-mRNA release spliceosomal complex"/>
    <property type="evidence" value="ECO:0007669"/>
    <property type="project" value="UniProtKB-ARBA"/>
</dbReference>
<organism evidence="8 9">
    <name type="scientific">Malassezia cuniculi</name>
    <dbReference type="NCBI Taxonomy" id="948313"/>
    <lineage>
        <taxon>Eukaryota</taxon>
        <taxon>Fungi</taxon>
        <taxon>Dikarya</taxon>
        <taxon>Basidiomycota</taxon>
        <taxon>Ustilaginomycotina</taxon>
        <taxon>Malasseziomycetes</taxon>
        <taxon>Malasseziales</taxon>
        <taxon>Malasseziaceae</taxon>
        <taxon>Malassezia</taxon>
    </lineage>
</organism>
<dbReference type="FunFam" id="1.10.287.660:FF:000001">
    <property type="entry name" value="pre-mRNA-splicing factor ISY1 homolog"/>
    <property type="match status" value="1"/>
</dbReference>
<accession>A0AAF0J833</accession>
<evidence type="ECO:0000256" key="6">
    <source>
        <dbReference type="ARBA" id="ARBA00023242"/>
    </source>
</evidence>
<dbReference type="GO" id="GO:0000350">
    <property type="term" value="P:generation of catalytic spliceosome for second transesterification step"/>
    <property type="evidence" value="ECO:0007669"/>
    <property type="project" value="InterPro"/>
</dbReference>
<comment type="similarity">
    <text evidence="2">Belongs to the ISY1 family.</text>
</comment>
<dbReference type="EMBL" id="CP119881">
    <property type="protein sequence ID" value="WFD36675.1"/>
    <property type="molecule type" value="Genomic_DNA"/>
</dbReference>